<proteinExistence type="predicted"/>
<sequence>MEKSPSAMARDPPTFLTLPLELRLEIYSYLLVLPPPPPPETQQPIYRCSRVFTSSTSHQCNRRILDDAKLHPQILAVNSQTYREAAPLLYTRNTFSPTWMFLAGRVILLRYYYPATQSQRRFLLGPATPPQEQKQAGHHHHHQQQQQQHQCYYTHTPYRLLDSLHTRQLDLIRRWHVPVCLDTSSSAVAKLKNAVARYLSGAEEVTLEVWRGRAGGPGGAGRGGAGGGGFVDDGTAGDEVLAPEMLRRFEHVRRVRRARIVGDDGRGGLTKDGAVMVLGGMEGYVNWLERIMMSAEIVEEECAWDGDRKEVGWMSGETMREMLMAGV</sequence>
<feature type="region of interest" description="Disordered" evidence="1">
    <location>
        <begin position="125"/>
        <end position="149"/>
    </location>
</feature>
<organism evidence="2 3">
    <name type="scientific">Humicola insolens</name>
    <name type="common">Soft-rot fungus</name>
    <dbReference type="NCBI Taxonomy" id="85995"/>
    <lineage>
        <taxon>Eukaryota</taxon>
        <taxon>Fungi</taxon>
        <taxon>Dikarya</taxon>
        <taxon>Ascomycota</taxon>
        <taxon>Pezizomycotina</taxon>
        <taxon>Sordariomycetes</taxon>
        <taxon>Sordariomycetidae</taxon>
        <taxon>Sordariales</taxon>
        <taxon>Chaetomiaceae</taxon>
        <taxon>Mycothermus</taxon>
    </lineage>
</organism>
<dbReference type="EMBL" id="JAZGSY010000122">
    <property type="protein sequence ID" value="KAL1840214.1"/>
    <property type="molecule type" value="Genomic_DNA"/>
</dbReference>
<dbReference type="Proteomes" id="UP001583172">
    <property type="component" value="Unassembled WGS sequence"/>
</dbReference>
<dbReference type="InterPro" id="IPR038883">
    <property type="entry name" value="AN11006-like"/>
</dbReference>
<protein>
    <recommendedName>
        <fullName evidence="4">F-box domain-containing protein</fullName>
    </recommendedName>
</protein>
<evidence type="ECO:0000256" key="1">
    <source>
        <dbReference type="SAM" id="MobiDB-lite"/>
    </source>
</evidence>
<comment type="caution">
    <text evidence="2">The sequence shown here is derived from an EMBL/GenBank/DDBJ whole genome shotgun (WGS) entry which is preliminary data.</text>
</comment>
<accession>A0ABR3VEP1</accession>
<gene>
    <name evidence="2" type="ORF">VTJ49DRAFT_697</name>
</gene>
<name>A0ABR3VEP1_HUMIN</name>
<dbReference type="PANTHER" id="PTHR42085:SF2">
    <property type="entry name" value="F-BOX DOMAIN-CONTAINING PROTEIN"/>
    <property type="match status" value="1"/>
</dbReference>
<evidence type="ECO:0008006" key="4">
    <source>
        <dbReference type="Google" id="ProtNLM"/>
    </source>
</evidence>
<keyword evidence="3" id="KW-1185">Reference proteome</keyword>
<reference evidence="2 3" key="1">
    <citation type="journal article" date="2024" name="Commun. Biol.">
        <title>Comparative genomic analysis of thermophilic fungi reveals convergent evolutionary adaptations and gene losses.</title>
        <authorList>
            <person name="Steindorff A.S."/>
            <person name="Aguilar-Pontes M.V."/>
            <person name="Robinson A.J."/>
            <person name="Andreopoulos B."/>
            <person name="LaButti K."/>
            <person name="Kuo A."/>
            <person name="Mondo S."/>
            <person name="Riley R."/>
            <person name="Otillar R."/>
            <person name="Haridas S."/>
            <person name="Lipzen A."/>
            <person name="Grimwood J."/>
            <person name="Schmutz J."/>
            <person name="Clum A."/>
            <person name="Reid I.D."/>
            <person name="Moisan M.C."/>
            <person name="Butler G."/>
            <person name="Nguyen T.T.M."/>
            <person name="Dewar K."/>
            <person name="Conant G."/>
            <person name="Drula E."/>
            <person name="Henrissat B."/>
            <person name="Hansel C."/>
            <person name="Singer S."/>
            <person name="Hutchinson M.I."/>
            <person name="de Vries R.P."/>
            <person name="Natvig D.O."/>
            <person name="Powell A.J."/>
            <person name="Tsang A."/>
            <person name="Grigoriev I.V."/>
        </authorList>
    </citation>
    <scope>NUCLEOTIDE SEQUENCE [LARGE SCALE GENOMIC DNA]</scope>
    <source>
        <strain evidence="2 3">CBS 620.91</strain>
    </source>
</reference>
<evidence type="ECO:0000313" key="2">
    <source>
        <dbReference type="EMBL" id="KAL1840214.1"/>
    </source>
</evidence>
<dbReference type="PANTHER" id="PTHR42085">
    <property type="entry name" value="F-BOX DOMAIN-CONTAINING PROTEIN"/>
    <property type="match status" value="1"/>
</dbReference>
<evidence type="ECO:0000313" key="3">
    <source>
        <dbReference type="Proteomes" id="UP001583172"/>
    </source>
</evidence>